<feature type="domain" description="Glycosyltransferase subfamily 4-like N-terminal" evidence="2">
    <location>
        <begin position="12"/>
        <end position="172"/>
    </location>
</feature>
<protein>
    <recommendedName>
        <fullName evidence="5">Glycosyl transferase family 1 domain-containing protein</fullName>
    </recommendedName>
</protein>
<evidence type="ECO:0000259" key="2">
    <source>
        <dbReference type="Pfam" id="PF13439"/>
    </source>
</evidence>
<gene>
    <name evidence="3" type="ORF">A2310_07265</name>
</gene>
<dbReference type="Proteomes" id="UP000178417">
    <property type="component" value="Unassembled WGS sequence"/>
</dbReference>
<reference evidence="3 4" key="1">
    <citation type="journal article" date="2016" name="Nat. Commun.">
        <title>Thousands of microbial genomes shed light on interconnected biogeochemical processes in an aquifer system.</title>
        <authorList>
            <person name="Anantharaman K."/>
            <person name="Brown C.T."/>
            <person name="Hug L.A."/>
            <person name="Sharon I."/>
            <person name="Castelle C.J."/>
            <person name="Probst A.J."/>
            <person name="Thomas B.C."/>
            <person name="Singh A."/>
            <person name="Wilkins M.J."/>
            <person name="Karaoz U."/>
            <person name="Brodie E.L."/>
            <person name="Williams K.H."/>
            <person name="Hubbard S.S."/>
            <person name="Banfield J.F."/>
        </authorList>
    </citation>
    <scope>NUCLEOTIDE SEQUENCE [LARGE SCALE GENOMIC DNA]</scope>
</reference>
<dbReference type="AlphaFoldDB" id="A0A1F4SQ66"/>
<evidence type="ECO:0000313" key="4">
    <source>
        <dbReference type="Proteomes" id="UP000178417"/>
    </source>
</evidence>
<dbReference type="EMBL" id="MEUB01000027">
    <property type="protein sequence ID" value="OGC22550.1"/>
    <property type="molecule type" value="Genomic_DNA"/>
</dbReference>
<evidence type="ECO:0008006" key="5">
    <source>
        <dbReference type="Google" id="ProtNLM"/>
    </source>
</evidence>
<dbReference type="SUPFAM" id="SSF53756">
    <property type="entry name" value="UDP-Glycosyltransferase/glycogen phosphorylase"/>
    <property type="match status" value="1"/>
</dbReference>
<evidence type="ECO:0000313" key="3">
    <source>
        <dbReference type="EMBL" id="OGC22550.1"/>
    </source>
</evidence>
<dbReference type="InterPro" id="IPR001296">
    <property type="entry name" value="Glyco_trans_1"/>
</dbReference>
<organism evidence="3 4">
    <name type="scientific">candidate division WOR-1 bacterium RIFOXYB2_FULL_37_13</name>
    <dbReference type="NCBI Taxonomy" id="1802579"/>
    <lineage>
        <taxon>Bacteria</taxon>
        <taxon>Bacillati</taxon>
        <taxon>Saganbacteria</taxon>
    </lineage>
</organism>
<dbReference type="CDD" id="cd03801">
    <property type="entry name" value="GT4_PimA-like"/>
    <property type="match status" value="1"/>
</dbReference>
<dbReference type="PANTHER" id="PTHR12526">
    <property type="entry name" value="GLYCOSYLTRANSFERASE"/>
    <property type="match status" value="1"/>
</dbReference>
<dbReference type="GO" id="GO:0016757">
    <property type="term" value="F:glycosyltransferase activity"/>
    <property type="evidence" value="ECO:0007669"/>
    <property type="project" value="InterPro"/>
</dbReference>
<comment type="caution">
    <text evidence="3">The sequence shown here is derived from an EMBL/GenBank/DDBJ whole genome shotgun (WGS) entry which is preliminary data.</text>
</comment>
<sequence>MKIIFYSDSLEYGGAEKYLNDIVSGFCSEKNKLYVVCSTFKAFGEAEKKTGVEIIKIRPKSVFDFLSFLQLLIFFLKISPDIVFINFRNTFSCQHGAIAAFFAFRKTIGFLHAAELPNKCEKIGVLLRRFIAQNLFSRIGRLICPSKYVADIAISTYKCNPDKVRKIYHGVEQKPLSSLFIKAFINDYDLYNKKIIVCVSRLAPEKGLEVLIVSFKKVLEKIPDAMLIIVGAGSLLYDLRALALSLMIADSVLFLGFREDVQNFIEMSDVVVVPSLNESLSYAVLEAMMQTKPIIATRVGGIPEVIIENCGLLVPPNNAAKLSDEIINLLYDNKKAMELAINGHKRGLSCFSKDKMFYEIKKCVNEFIERGML</sequence>
<dbReference type="PANTHER" id="PTHR12526:SF630">
    <property type="entry name" value="GLYCOSYLTRANSFERASE"/>
    <property type="match status" value="1"/>
</dbReference>
<name>A0A1F4SQ66_UNCSA</name>
<dbReference type="Pfam" id="PF13439">
    <property type="entry name" value="Glyco_transf_4"/>
    <property type="match status" value="1"/>
</dbReference>
<dbReference type="Pfam" id="PF00534">
    <property type="entry name" value="Glycos_transf_1"/>
    <property type="match status" value="1"/>
</dbReference>
<accession>A0A1F4SQ66</accession>
<dbReference type="STRING" id="1802579.A2310_07265"/>
<evidence type="ECO:0000259" key="1">
    <source>
        <dbReference type="Pfam" id="PF00534"/>
    </source>
</evidence>
<feature type="domain" description="Glycosyl transferase family 1" evidence="1">
    <location>
        <begin position="192"/>
        <end position="345"/>
    </location>
</feature>
<proteinExistence type="predicted"/>
<dbReference type="InterPro" id="IPR028098">
    <property type="entry name" value="Glyco_trans_4-like_N"/>
</dbReference>
<dbReference type="Gene3D" id="3.40.50.2000">
    <property type="entry name" value="Glycogen Phosphorylase B"/>
    <property type="match status" value="2"/>
</dbReference>